<protein>
    <submittedName>
        <fullName evidence="2">PilZ domain-containing protein</fullName>
    </submittedName>
</protein>
<evidence type="ECO:0000313" key="2">
    <source>
        <dbReference type="EMBL" id="RZU51403.1"/>
    </source>
</evidence>
<dbReference type="Proteomes" id="UP000292564">
    <property type="component" value="Unassembled WGS sequence"/>
</dbReference>
<dbReference type="GO" id="GO:0035438">
    <property type="term" value="F:cyclic-di-GMP binding"/>
    <property type="evidence" value="ECO:0007669"/>
    <property type="project" value="InterPro"/>
</dbReference>
<dbReference type="Gene3D" id="2.40.10.220">
    <property type="entry name" value="predicted glycosyltransferase like domains"/>
    <property type="match status" value="1"/>
</dbReference>
<reference evidence="2 3" key="1">
    <citation type="submission" date="2019-02" db="EMBL/GenBank/DDBJ databases">
        <title>Sequencing the genomes of 1000 actinobacteria strains.</title>
        <authorList>
            <person name="Klenk H.-P."/>
        </authorList>
    </citation>
    <scope>NUCLEOTIDE SEQUENCE [LARGE SCALE GENOMIC DNA]</scope>
    <source>
        <strain evidence="2 3">DSM 45162</strain>
    </source>
</reference>
<dbReference type="Pfam" id="PF07238">
    <property type="entry name" value="PilZ"/>
    <property type="match status" value="1"/>
</dbReference>
<dbReference type="RefSeq" id="WP_165449503.1">
    <property type="nucleotide sequence ID" value="NZ_SHKY01000001.1"/>
</dbReference>
<accession>A0A4Q7ZLY6</accession>
<proteinExistence type="predicted"/>
<dbReference type="AlphaFoldDB" id="A0A4Q7ZLY6"/>
<evidence type="ECO:0000259" key="1">
    <source>
        <dbReference type="Pfam" id="PF07238"/>
    </source>
</evidence>
<feature type="domain" description="PilZ" evidence="1">
    <location>
        <begin position="100"/>
        <end position="201"/>
    </location>
</feature>
<evidence type="ECO:0000313" key="3">
    <source>
        <dbReference type="Proteomes" id="UP000292564"/>
    </source>
</evidence>
<dbReference type="EMBL" id="SHKY01000001">
    <property type="protein sequence ID" value="RZU51403.1"/>
    <property type="molecule type" value="Genomic_DNA"/>
</dbReference>
<organism evidence="2 3">
    <name type="scientific">Krasilnikovia cinnamomea</name>
    <dbReference type="NCBI Taxonomy" id="349313"/>
    <lineage>
        <taxon>Bacteria</taxon>
        <taxon>Bacillati</taxon>
        <taxon>Actinomycetota</taxon>
        <taxon>Actinomycetes</taxon>
        <taxon>Micromonosporales</taxon>
        <taxon>Micromonosporaceae</taxon>
        <taxon>Krasilnikovia</taxon>
    </lineage>
</organism>
<name>A0A4Q7ZLY6_9ACTN</name>
<comment type="caution">
    <text evidence="2">The sequence shown here is derived from an EMBL/GenBank/DDBJ whole genome shotgun (WGS) entry which is preliminary data.</text>
</comment>
<sequence length="212" mass="22599">MGSPDPADLPDVNDLVDVTLDSRTEPLAAVIGAVTGDTVLLTDPIDRTGRFVLPDSGEGGLLVWGAGGSLRQAPVEVLQTSRQPAPAWTVRLTAPAARCQRRAFVRASVNLPVVVKHSGKQLEVIAIDISEGGLRCNVLSDAGVKVGDQVVAEFDAGQPMAAPAMVVRVLRGDAERPTELGLSFTDLKIREADNIRKYVFGQLLEQRRRGAE</sequence>
<keyword evidence="3" id="KW-1185">Reference proteome</keyword>
<dbReference type="InterPro" id="IPR009875">
    <property type="entry name" value="PilZ_domain"/>
</dbReference>
<gene>
    <name evidence="2" type="ORF">EV385_3230</name>
</gene>
<dbReference type="SUPFAM" id="SSF141371">
    <property type="entry name" value="PilZ domain-like"/>
    <property type="match status" value="1"/>
</dbReference>